<evidence type="ECO:0008006" key="3">
    <source>
        <dbReference type="Google" id="ProtNLM"/>
    </source>
</evidence>
<dbReference type="RefSeq" id="WP_048048645.1">
    <property type="nucleotide sequence ID" value="NZ_JJPO01000087.1"/>
</dbReference>
<dbReference type="PATRIC" id="fig|2209.43.peg.878"/>
<dbReference type="EMBL" id="JJPO01000087">
    <property type="protein sequence ID" value="KKG72663.1"/>
    <property type="molecule type" value="Genomic_DNA"/>
</dbReference>
<accession>A0A0F8JAH5</accession>
<proteinExistence type="predicted"/>
<reference evidence="1 2" key="1">
    <citation type="journal article" date="2015" name="ISME J.">
        <title>Genomic and phenotypic differentiation among Methanosarcina mazei populations from Columbia River sediment.</title>
        <authorList>
            <person name="Youngblut N.D."/>
            <person name="Wirth J.S."/>
            <person name="Henriksen J.R."/>
            <person name="Smith M."/>
            <person name="Simon H."/>
            <person name="Metcalf W.W."/>
            <person name="Whitaker R.J."/>
        </authorList>
    </citation>
    <scope>NUCLEOTIDE SEQUENCE [LARGE SCALE GENOMIC DNA]</scope>
    <source>
        <strain evidence="1 2">3.H.A.2.1</strain>
    </source>
</reference>
<evidence type="ECO:0000313" key="2">
    <source>
        <dbReference type="Proteomes" id="UP000034001"/>
    </source>
</evidence>
<evidence type="ECO:0000313" key="1">
    <source>
        <dbReference type="EMBL" id="KKG72663.1"/>
    </source>
</evidence>
<comment type="caution">
    <text evidence="1">The sequence shown here is derived from an EMBL/GenBank/DDBJ whole genome shotgun (WGS) entry which is preliminary data.</text>
</comment>
<dbReference type="PANTHER" id="PTHR30007:SF1">
    <property type="entry name" value="BLR1914 PROTEIN"/>
    <property type="match status" value="1"/>
</dbReference>
<organism evidence="1 2">
    <name type="scientific">Methanosarcina mazei</name>
    <name type="common">Methanosarcina frisia</name>
    <dbReference type="NCBI Taxonomy" id="2209"/>
    <lineage>
        <taxon>Archaea</taxon>
        <taxon>Methanobacteriati</taxon>
        <taxon>Methanobacteriota</taxon>
        <taxon>Stenosarchaea group</taxon>
        <taxon>Methanomicrobia</taxon>
        <taxon>Methanosarcinales</taxon>
        <taxon>Methanosarcinaceae</taxon>
        <taxon>Methanosarcina</taxon>
    </lineage>
</organism>
<dbReference type="Proteomes" id="UP000034001">
    <property type="component" value="Unassembled WGS sequence"/>
</dbReference>
<name>A0A0F8JAH5_METMZ</name>
<gene>
    <name evidence="1" type="ORF">DU63_04100</name>
</gene>
<sequence length="136" mass="15805">MSIMGFKKRKGIKIHVAVTSEDLPLSVVIGSVAESDPYRFEETLEAIKIRTGYKPITRLYEIVAGSIYDDAQVREYLRRRRIKIPIPGFSTKSYAKISAVERFFSKIEMGFRKILIRYESLYRIFRALVLIATFFI</sequence>
<dbReference type="PANTHER" id="PTHR30007">
    <property type="entry name" value="PHP DOMAIN PROTEIN"/>
    <property type="match status" value="1"/>
</dbReference>
<dbReference type="AlphaFoldDB" id="A0A0F8JAH5"/>
<protein>
    <recommendedName>
        <fullName evidence="3">Transposase IS4-like domain-containing protein</fullName>
    </recommendedName>
</protein>